<dbReference type="SUPFAM" id="SSF52540">
    <property type="entry name" value="P-loop containing nucleoside triphosphate hydrolases"/>
    <property type="match status" value="1"/>
</dbReference>
<feature type="compositionally biased region" description="Basic residues" evidence="1">
    <location>
        <begin position="111"/>
        <end position="123"/>
    </location>
</feature>
<sequence length="406" mass="46447">MVIKLNKIKRWLPIWQYLKNKWSVYFHFSNRHANYYSAWLYTTKEDEDFIQSAGHPDLGNSGPPRTMAASQARVKRRQPIAELRDSATDTGTSGGEGEGGEEREQEDGRSRMKGKNVSKTSVKRKQSKPLSCYEVSNIILEKKIQNRTELLALASAQKAEGKTDLAEFVMNRGNRVVEECISTAWEMEKANELLQRSKLTRLQILEKCLQDPCTTECDGRGVVCAQQLLAWNQVPIAVFTEAVRNLLEQGRGKFRNILIKGPANTGKTFLLNPLNTIYKSFNNPATSTFAWVGAEKAEVIFLNDFRWNSQIIQWHDLLLMFEGQTVHLPAPKSHFSKDLEFNNDTPIFCTTKHDFVYVKGGVIDRMETEMMAVRWKAFQFQRQIPQNEQLSIQPCARCFAELILSQ</sequence>
<name>A0A3M6UW78_POCDA</name>
<feature type="compositionally biased region" description="Basic and acidic residues" evidence="1">
    <location>
        <begin position="100"/>
        <end position="110"/>
    </location>
</feature>
<proteinExistence type="predicted"/>
<accession>A0A3M6UW78</accession>
<dbReference type="Gene3D" id="3.40.50.300">
    <property type="entry name" value="P-loop containing nucleotide triphosphate hydrolases"/>
    <property type="match status" value="1"/>
</dbReference>
<reference evidence="2 3" key="1">
    <citation type="journal article" date="2018" name="Sci. Rep.">
        <title>Comparative analysis of the Pocillopora damicornis genome highlights role of immune system in coral evolution.</title>
        <authorList>
            <person name="Cunning R."/>
            <person name="Bay R.A."/>
            <person name="Gillette P."/>
            <person name="Baker A.C."/>
            <person name="Traylor-Knowles N."/>
        </authorList>
    </citation>
    <scope>NUCLEOTIDE SEQUENCE [LARGE SCALE GENOMIC DNA]</scope>
    <source>
        <strain evidence="2">RSMAS</strain>
        <tissue evidence="2">Whole animal</tissue>
    </source>
</reference>
<keyword evidence="3" id="KW-1185">Reference proteome</keyword>
<protein>
    <recommendedName>
        <fullName evidence="4">Parvovirus non-structural protein 1 helicase domain-containing protein</fullName>
    </recommendedName>
</protein>
<evidence type="ECO:0000256" key="1">
    <source>
        <dbReference type="SAM" id="MobiDB-lite"/>
    </source>
</evidence>
<dbReference type="OrthoDB" id="5959361at2759"/>
<organism evidence="2 3">
    <name type="scientific">Pocillopora damicornis</name>
    <name type="common">Cauliflower coral</name>
    <name type="synonym">Millepora damicornis</name>
    <dbReference type="NCBI Taxonomy" id="46731"/>
    <lineage>
        <taxon>Eukaryota</taxon>
        <taxon>Metazoa</taxon>
        <taxon>Cnidaria</taxon>
        <taxon>Anthozoa</taxon>
        <taxon>Hexacorallia</taxon>
        <taxon>Scleractinia</taxon>
        <taxon>Astrocoeniina</taxon>
        <taxon>Pocilloporidae</taxon>
        <taxon>Pocillopora</taxon>
    </lineage>
</organism>
<evidence type="ECO:0000313" key="3">
    <source>
        <dbReference type="Proteomes" id="UP000275408"/>
    </source>
</evidence>
<gene>
    <name evidence="2" type="ORF">pdam_00023547</name>
</gene>
<dbReference type="InterPro" id="IPR027417">
    <property type="entry name" value="P-loop_NTPase"/>
</dbReference>
<dbReference type="EMBL" id="RCHS01000558">
    <property type="protein sequence ID" value="RMX57973.1"/>
    <property type="molecule type" value="Genomic_DNA"/>
</dbReference>
<dbReference type="AlphaFoldDB" id="A0A3M6UW78"/>
<dbReference type="Proteomes" id="UP000275408">
    <property type="component" value="Unassembled WGS sequence"/>
</dbReference>
<evidence type="ECO:0008006" key="4">
    <source>
        <dbReference type="Google" id="ProtNLM"/>
    </source>
</evidence>
<comment type="caution">
    <text evidence="2">The sequence shown here is derived from an EMBL/GenBank/DDBJ whole genome shotgun (WGS) entry which is preliminary data.</text>
</comment>
<evidence type="ECO:0000313" key="2">
    <source>
        <dbReference type="EMBL" id="RMX57973.1"/>
    </source>
</evidence>
<feature type="region of interest" description="Disordered" evidence="1">
    <location>
        <begin position="51"/>
        <end position="123"/>
    </location>
</feature>